<comment type="caution">
    <text evidence="2">The sequence shown here is derived from an EMBL/GenBank/DDBJ whole genome shotgun (WGS) entry which is preliminary data.</text>
</comment>
<organism evidence="2 3">
    <name type="scientific">Lithospermum erythrorhizon</name>
    <name type="common">Purple gromwell</name>
    <name type="synonym">Lithospermum officinale var. erythrorhizon</name>
    <dbReference type="NCBI Taxonomy" id="34254"/>
    <lineage>
        <taxon>Eukaryota</taxon>
        <taxon>Viridiplantae</taxon>
        <taxon>Streptophyta</taxon>
        <taxon>Embryophyta</taxon>
        <taxon>Tracheophyta</taxon>
        <taxon>Spermatophyta</taxon>
        <taxon>Magnoliopsida</taxon>
        <taxon>eudicotyledons</taxon>
        <taxon>Gunneridae</taxon>
        <taxon>Pentapetalae</taxon>
        <taxon>asterids</taxon>
        <taxon>lamiids</taxon>
        <taxon>Boraginales</taxon>
        <taxon>Boraginaceae</taxon>
        <taxon>Boraginoideae</taxon>
        <taxon>Lithospermeae</taxon>
        <taxon>Lithospermum</taxon>
    </lineage>
</organism>
<name>A0AAV3RYG4_LITER</name>
<gene>
    <name evidence="2" type="ORF">LIER_32645</name>
</gene>
<accession>A0AAV3RYG4</accession>
<dbReference type="Proteomes" id="UP001454036">
    <property type="component" value="Unassembled WGS sequence"/>
</dbReference>
<sequence length="231" mass="26798">MQEDRGKRKKLEEKTFETTKMISKKPNMLQDELNEEQKGKTIASIGEDRTKRKHFEESAFRTRQTVSKKLHMFQDEHNEKVKDKTTPSLDYIVYISSATENEKDITTASLDDIVNIPSDIENINSIVKSISAAYLVQRNNLEESGFKTPAMVTKNQHIFEYASIEKFEQKISKAFQVKIDDIVYVSYESEKNKEVITCSTDDIVYTASDFEKMDLIVNEKLMEIQKKSLEE</sequence>
<reference evidence="2 3" key="1">
    <citation type="submission" date="2024-01" db="EMBL/GenBank/DDBJ databases">
        <title>The complete chloroplast genome sequence of Lithospermum erythrorhizon: insights into the phylogenetic relationship among Boraginaceae species and the maternal lineages of purple gromwells.</title>
        <authorList>
            <person name="Okada T."/>
            <person name="Watanabe K."/>
        </authorList>
    </citation>
    <scope>NUCLEOTIDE SEQUENCE [LARGE SCALE GENOMIC DNA]</scope>
</reference>
<dbReference type="EMBL" id="BAABME010012650">
    <property type="protein sequence ID" value="GAA0185357.1"/>
    <property type="molecule type" value="Genomic_DNA"/>
</dbReference>
<evidence type="ECO:0000313" key="2">
    <source>
        <dbReference type="EMBL" id="GAA0185357.1"/>
    </source>
</evidence>
<protein>
    <submittedName>
        <fullName evidence="2">Uncharacterized protein</fullName>
    </submittedName>
</protein>
<evidence type="ECO:0000313" key="3">
    <source>
        <dbReference type="Proteomes" id="UP001454036"/>
    </source>
</evidence>
<evidence type="ECO:0000256" key="1">
    <source>
        <dbReference type="SAM" id="MobiDB-lite"/>
    </source>
</evidence>
<feature type="region of interest" description="Disordered" evidence="1">
    <location>
        <begin position="20"/>
        <end position="45"/>
    </location>
</feature>
<dbReference type="AlphaFoldDB" id="A0AAV3RYG4"/>
<keyword evidence="3" id="KW-1185">Reference proteome</keyword>
<proteinExistence type="predicted"/>